<dbReference type="PRINTS" id="PR00455">
    <property type="entry name" value="HTHTETR"/>
</dbReference>
<sequence length="227" mass="25297">MSTHRARGEAATGRPLRRDAQRNRDALLSAARACLAEQGMEASLEQVAKRAGLAIGTLYRHFPTRLHLVQAVFADKIEAWREAAEKAVTMDDAWEGLCLFLETMCELQVGDRGFQDLAAIRLPETACLAGAQSRIYELAVRIVERAQEQGTLRSDITPEDLTFVIWANGSVTEATQNVAPGTWRRFLHLLLDGFRAERAHPLPQPPLSKDELYRAMLRLDGDRDCTG</sequence>
<evidence type="ECO:0000256" key="4">
    <source>
        <dbReference type="PROSITE-ProRule" id="PRU00335"/>
    </source>
</evidence>
<evidence type="ECO:0000256" key="1">
    <source>
        <dbReference type="ARBA" id="ARBA00023015"/>
    </source>
</evidence>
<dbReference type="Pfam" id="PF00440">
    <property type="entry name" value="TetR_N"/>
    <property type="match status" value="1"/>
</dbReference>
<comment type="caution">
    <text evidence="6">The sequence shown here is derived from an EMBL/GenBank/DDBJ whole genome shotgun (WGS) entry which is preliminary data.</text>
</comment>
<keyword evidence="7" id="KW-1185">Reference proteome</keyword>
<evidence type="ECO:0000313" key="7">
    <source>
        <dbReference type="Proteomes" id="UP000658320"/>
    </source>
</evidence>
<keyword evidence="3" id="KW-0804">Transcription</keyword>
<evidence type="ECO:0000256" key="2">
    <source>
        <dbReference type="ARBA" id="ARBA00023125"/>
    </source>
</evidence>
<proteinExistence type="predicted"/>
<reference evidence="6" key="2">
    <citation type="submission" date="2020-09" db="EMBL/GenBank/DDBJ databases">
        <authorList>
            <person name="Sun Q."/>
            <person name="Ohkuma M."/>
        </authorList>
    </citation>
    <scope>NUCLEOTIDE SEQUENCE</scope>
    <source>
        <strain evidence="6">JCM 4346</strain>
    </source>
</reference>
<dbReference type="InterPro" id="IPR036271">
    <property type="entry name" value="Tet_transcr_reg_TetR-rel_C_sf"/>
</dbReference>
<dbReference type="Gene3D" id="1.10.357.10">
    <property type="entry name" value="Tetracycline Repressor, domain 2"/>
    <property type="match status" value="1"/>
</dbReference>
<gene>
    <name evidence="6" type="ORF">GCM10010251_89850</name>
</gene>
<dbReference type="InterPro" id="IPR050109">
    <property type="entry name" value="HTH-type_TetR-like_transc_reg"/>
</dbReference>
<dbReference type="PROSITE" id="PS50977">
    <property type="entry name" value="HTH_TETR_2"/>
    <property type="match status" value="1"/>
</dbReference>
<dbReference type="PANTHER" id="PTHR30055:SF234">
    <property type="entry name" value="HTH-TYPE TRANSCRIPTIONAL REGULATOR BETI"/>
    <property type="match status" value="1"/>
</dbReference>
<dbReference type="GO" id="GO:0000976">
    <property type="term" value="F:transcription cis-regulatory region binding"/>
    <property type="evidence" value="ECO:0007669"/>
    <property type="project" value="TreeGrafter"/>
</dbReference>
<dbReference type="SUPFAM" id="SSF46689">
    <property type="entry name" value="Homeodomain-like"/>
    <property type="match status" value="1"/>
</dbReference>
<organism evidence="6 7">
    <name type="scientific">Streptomyces aurantiogriseus</name>
    <dbReference type="NCBI Taxonomy" id="66870"/>
    <lineage>
        <taxon>Bacteria</taxon>
        <taxon>Bacillati</taxon>
        <taxon>Actinomycetota</taxon>
        <taxon>Actinomycetes</taxon>
        <taxon>Kitasatosporales</taxon>
        <taxon>Streptomycetaceae</taxon>
        <taxon>Streptomyces</taxon>
    </lineage>
</organism>
<dbReference type="RefSeq" id="WP_189943816.1">
    <property type="nucleotide sequence ID" value="NZ_BMSX01000037.1"/>
</dbReference>
<dbReference type="SUPFAM" id="SSF48498">
    <property type="entry name" value="Tetracyclin repressor-like, C-terminal domain"/>
    <property type="match status" value="1"/>
</dbReference>
<dbReference type="EMBL" id="BMSX01000037">
    <property type="protein sequence ID" value="GGR59123.1"/>
    <property type="molecule type" value="Genomic_DNA"/>
</dbReference>
<keyword evidence="1" id="KW-0805">Transcription regulation</keyword>
<evidence type="ECO:0000256" key="3">
    <source>
        <dbReference type="ARBA" id="ARBA00023163"/>
    </source>
</evidence>
<feature type="DNA-binding region" description="H-T-H motif" evidence="4">
    <location>
        <begin position="43"/>
        <end position="62"/>
    </location>
</feature>
<dbReference type="AlphaFoldDB" id="A0A918FN43"/>
<dbReference type="PANTHER" id="PTHR30055">
    <property type="entry name" value="HTH-TYPE TRANSCRIPTIONAL REGULATOR RUTR"/>
    <property type="match status" value="1"/>
</dbReference>
<evidence type="ECO:0000313" key="6">
    <source>
        <dbReference type="EMBL" id="GGR59123.1"/>
    </source>
</evidence>
<accession>A0A918FN43</accession>
<dbReference type="InterPro" id="IPR049445">
    <property type="entry name" value="TetR_SbtR-like_C"/>
</dbReference>
<evidence type="ECO:0000259" key="5">
    <source>
        <dbReference type="PROSITE" id="PS50977"/>
    </source>
</evidence>
<reference evidence="6" key="1">
    <citation type="journal article" date="2014" name="Int. J. Syst. Evol. Microbiol.">
        <title>Complete genome sequence of Corynebacterium casei LMG S-19264T (=DSM 44701T), isolated from a smear-ripened cheese.</title>
        <authorList>
            <consortium name="US DOE Joint Genome Institute (JGI-PGF)"/>
            <person name="Walter F."/>
            <person name="Albersmeier A."/>
            <person name="Kalinowski J."/>
            <person name="Ruckert C."/>
        </authorList>
    </citation>
    <scope>NUCLEOTIDE SEQUENCE</scope>
    <source>
        <strain evidence="6">JCM 4346</strain>
    </source>
</reference>
<name>A0A918FN43_9ACTN</name>
<dbReference type="InterPro" id="IPR001647">
    <property type="entry name" value="HTH_TetR"/>
</dbReference>
<feature type="domain" description="HTH tetR-type" evidence="5">
    <location>
        <begin position="21"/>
        <end position="80"/>
    </location>
</feature>
<dbReference type="InterPro" id="IPR009057">
    <property type="entry name" value="Homeodomain-like_sf"/>
</dbReference>
<keyword evidence="2 4" id="KW-0238">DNA-binding</keyword>
<dbReference type="GO" id="GO:0003700">
    <property type="term" value="F:DNA-binding transcription factor activity"/>
    <property type="evidence" value="ECO:0007669"/>
    <property type="project" value="TreeGrafter"/>
</dbReference>
<dbReference type="Pfam" id="PF21597">
    <property type="entry name" value="TetR_C_43"/>
    <property type="match status" value="1"/>
</dbReference>
<protein>
    <submittedName>
        <fullName evidence="6">TetR family transcriptional regulator</fullName>
    </submittedName>
</protein>
<dbReference type="Proteomes" id="UP000658320">
    <property type="component" value="Unassembled WGS sequence"/>
</dbReference>